<dbReference type="EMBL" id="JBDFQZ010000005">
    <property type="protein sequence ID" value="KAK9724924.1"/>
    <property type="molecule type" value="Genomic_DNA"/>
</dbReference>
<name>A0AAW1KZX7_SAPOF</name>
<gene>
    <name evidence="1" type="ORF">RND81_05G109000</name>
    <name evidence="2" type="ORF">RND81_05G109100</name>
    <name evidence="3" type="ORF">RND81_05G109200</name>
</gene>
<dbReference type="EMBL" id="JBDFQZ010000005">
    <property type="protein sequence ID" value="KAK9724926.1"/>
    <property type="molecule type" value="Genomic_DNA"/>
</dbReference>
<accession>A0AAW1KZX7</accession>
<proteinExistence type="predicted"/>
<evidence type="ECO:0000313" key="2">
    <source>
        <dbReference type="EMBL" id="KAK9724925.1"/>
    </source>
</evidence>
<keyword evidence="4" id="KW-1185">Reference proteome</keyword>
<evidence type="ECO:0000313" key="3">
    <source>
        <dbReference type="EMBL" id="KAK9724926.1"/>
    </source>
</evidence>
<protein>
    <submittedName>
        <fullName evidence="3">Uncharacterized protein</fullName>
    </submittedName>
</protein>
<reference evidence="3 4" key="1">
    <citation type="submission" date="2024-03" db="EMBL/GenBank/DDBJ databases">
        <title>WGS assembly of Saponaria officinalis var. Norfolk2.</title>
        <authorList>
            <person name="Jenkins J."/>
            <person name="Shu S."/>
            <person name="Grimwood J."/>
            <person name="Barry K."/>
            <person name="Goodstein D."/>
            <person name="Schmutz J."/>
            <person name="Leebens-Mack J."/>
            <person name="Osbourn A."/>
        </authorList>
    </citation>
    <scope>NUCLEOTIDE SEQUENCE [LARGE SCALE GENOMIC DNA]</scope>
    <source>
        <strain evidence="4">cv. Norfolk2</strain>
        <strain evidence="3">JIC</strain>
        <tissue evidence="3">Leaf</tissue>
    </source>
</reference>
<evidence type="ECO:0000313" key="1">
    <source>
        <dbReference type="EMBL" id="KAK9724924.1"/>
    </source>
</evidence>
<comment type="caution">
    <text evidence="3">The sequence shown here is derived from an EMBL/GenBank/DDBJ whole genome shotgun (WGS) entry which is preliminary data.</text>
</comment>
<sequence length="123" mass="14589">MEGSKVMFDKFDGKDFAFRKMQITDYLYSKNMHLPLEGSKPDFMEKAEWKKLDRQTLGVVRLTLARNVAFNVMSAATTVDPMNARRICMRNHLLQIRYSICVDCLLYRCIKEPRWRIMLMIIM</sequence>
<dbReference type="AlphaFoldDB" id="A0AAW1KZX7"/>
<organism evidence="3 4">
    <name type="scientific">Saponaria officinalis</name>
    <name type="common">Common soapwort</name>
    <name type="synonym">Lychnis saponaria</name>
    <dbReference type="NCBI Taxonomy" id="3572"/>
    <lineage>
        <taxon>Eukaryota</taxon>
        <taxon>Viridiplantae</taxon>
        <taxon>Streptophyta</taxon>
        <taxon>Embryophyta</taxon>
        <taxon>Tracheophyta</taxon>
        <taxon>Spermatophyta</taxon>
        <taxon>Magnoliopsida</taxon>
        <taxon>eudicotyledons</taxon>
        <taxon>Gunneridae</taxon>
        <taxon>Pentapetalae</taxon>
        <taxon>Caryophyllales</taxon>
        <taxon>Caryophyllaceae</taxon>
        <taxon>Caryophylleae</taxon>
        <taxon>Saponaria</taxon>
    </lineage>
</organism>
<evidence type="ECO:0000313" key="4">
    <source>
        <dbReference type="Proteomes" id="UP001443914"/>
    </source>
</evidence>
<dbReference type="Proteomes" id="UP001443914">
    <property type="component" value="Unassembled WGS sequence"/>
</dbReference>
<dbReference type="EMBL" id="JBDFQZ010000005">
    <property type="protein sequence ID" value="KAK9724925.1"/>
    <property type="molecule type" value="Genomic_DNA"/>
</dbReference>